<proteinExistence type="predicted"/>
<dbReference type="InterPro" id="IPR011664">
    <property type="entry name" value="Abi_system_AbiD/AbiF-like"/>
</dbReference>
<dbReference type="OrthoDB" id="5363652at2"/>
<comment type="caution">
    <text evidence="1">The sequence shown here is derived from an EMBL/GenBank/DDBJ whole genome shotgun (WGS) entry which is preliminary data.</text>
</comment>
<dbReference type="Proteomes" id="UP000298424">
    <property type="component" value="Unassembled WGS sequence"/>
</dbReference>
<dbReference type="RefSeq" id="WP_134572125.1">
    <property type="nucleotide sequence ID" value="NZ_SOGT01000008.1"/>
</dbReference>
<accession>A0A4R8ZFT4</accession>
<reference evidence="1 2" key="1">
    <citation type="submission" date="2019-03" db="EMBL/GenBank/DDBJ databases">
        <title>Genomics of glacier-inhabiting Cryobacterium strains.</title>
        <authorList>
            <person name="Liu Q."/>
            <person name="Xin Y.-H."/>
        </authorList>
    </citation>
    <scope>NUCLEOTIDE SEQUENCE [LARGE SCALE GENOMIC DNA]</scope>
    <source>
        <strain evidence="1 2">TMT1-1</strain>
    </source>
</reference>
<organism evidence="1 2">
    <name type="scientific">Cryobacterium lyxosi</name>
    <dbReference type="NCBI Taxonomy" id="1259228"/>
    <lineage>
        <taxon>Bacteria</taxon>
        <taxon>Bacillati</taxon>
        <taxon>Actinomycetota</taxon>
        <taxon>Actinomycetes</taxon>
        <taxon>Micrococcales</taxon>
        <taxon>Microbacteriaceae</taxon>
        <taxon>Cryobacterium</taxon>
    </lineage>
</organism>
<gene>
    <name evidence="1" type="ORF">E3T27_07675</name>
</gene>
<evidence type="ECO:0000313" key="1">
    <source>
        <dbReference type="EMBL" id="TFD26642.1"/>
    </source>
</evidence>
<dbReference type="EMBL" id="SOGT01000008">
    <property type="protein sequence ID" value="TFD26642.1"/>
    <property type="molecule type" value="Genomic_DNA"/>
</dbReference>
<keyword evidence="2" id="KW-1185">Reference proteome</keyword>
<evidence type="ECO:0000313" key="2">
    <source>
        <dbReference type="Proteomes" id="UP000298424"/>
    </source>
</evidence>
<name>A0A4R8ZFT4_9MICO</name>
<dbReference type="Pfam" id="PF07751">
    <property type="entry name" value="Abi_2"/>
    <property type="match status" value="1"/>
</dbReference>
<sequence length="293" mass="33338">MKNALNLAEQVALLRTRGLVMGDDDATSTAARLFLYGTNYYRFSGYARYFQIAPGRGDDRYRAGTSFAQIRDLYEFDLQLSRLLFDGLAEIEVVFRGRFAYELATRLTTPCDYLDRPTYLQEFTQNGTDLRERLVEKISRELERSKEPFISHHIKKGKRVPIWAAVEALSFGTLSQMFDLIENVAVVDAVGKSLSLPRTIAPGTFHSLAVLRNICAHHGRIWNRVPARAVPVRQVLVRERLQNVDNRSAFAWAVVVADLVDTIRKTATYSAALYDFLDEYPEASQGLRHPRLT</sequence>
<dbReference type="AlphaFoldDB" id="A0A4R8ZFT4"/>
<protein>
    <submittedName>
        <fullName evidence="1">Abi family protein</fullName>
    </submittedName>
</protein>